<evidence type="ECO:0000259" key="1">
    <source>
        <dbReference type="Pfam" id="PF01370"/>
    </source>
</evidence>
<dbReference type="Gene3D" id="3.40.50.720">
    <property type="entry name" value="NAD(P)-binding Rossmann-like Domain"/>
    <property type="match status" value="1"/>
</dbReference>
<dbReference type="SUPFAM" id="SSF51735">
    <property type="entry name" value="NAD(P)-binding Rossmann-fold domains"/>
    <property type="match status" value="1"/>
</dbReference>
<evidence type="ECO:0000313" key="3">
    <source>
        <dbReference type="Proteomes" id="UP000093044"/>
    </source>
</evidence>
<reference evidence="2" key="1">
    <citation type="submission" date="2016-08" db="EMBL/GenBank/DDBJ databases">
        <title>Complete genome of Cloacibacillus porcorum.</title>
        <authorList>
            <person name="Looft T."/>
            <person name="Bayles D.O."/>
            <person name="Alt D.P."/>
        </authorList>
    </citation>
    <scope>NUCLEOTIDE SEQUENCE [LARGE SCALE GENOMIC DNA]</scope>
    <source>
        <strain evidence="2">CL-84</strain>
    </source>
</reference>
<dbReference type="InterPro" id="IPR001509">
    <property type="entry name" value="Epimerase_deHydtase"/>
</dbReference>
<proteinExistence type="predicted"/>
<dbReference type="KEGG" id="cpor:BED41_13410"/>
<organism evidence="2 3">
    <name type="scientific">Cloacibacillus porcorum</name>
    <dbReference type="NCBI Taxonomy" id="1197717"/>
    <lineage>
        <taxon>Bacteria</taxon>
        <taxon>Thermotogati</taxon>
        <taxon>Synergistota</taxon>
        <taxon>Synergistia</taxon>
        <taxon>Synergistales</taxon>
        <taxon>Synergistaceae</taxon>
        <taxon>Cloacibacillus</taxon>
    </lineage>
</organism>
<dbReference type="Pfam" id="PF01370">
    <property type="entry name" value="Epimerase"/>
    <property type="match status" value="1"/>
</dbReference>
<dbReference type="EMBL" id="CP016757">
    <property type="protein sequence ID" value="ANZ46699.1"/>
    <property type="molecule type" value="Genomic_DNA"/>
</dbReference>
<name>A0A1B2I9N9_9BACT</name>
<dbReference type="Proteomes" id="UP000093044">
    <property type="component" value="Chromosome"/>
</dbReference>
<evidence type="ECO:0000313" key="2">
    <source>
        <dbReference type="EMBL" id="ANZ46699.1"/>
    </source>
</evidence>
<feature type="domain" description="NAD-dependent epimerase/dehydratase" evidence="1">
    <location>
        <begin position="12"/>
        <end position="201"/>
    </location>
</feature>
<sequence>MHETHFDGCGNYQKVDLSSKKNISSNIDFDVDAIYIFSGKTGTKAGFDEYEKYIDVNEKYLLNILTCCAEVKTKARIVYPSSRLVYKSSEYPVNEESNLDGKSIYAITKIASENYIRLYSTVFGLSYNIFRICVPFGSLIQDVKFYGTYEFFLSQAKSGKNITLFGDGSSERTFTYIGDICKVLLDVPLMSISENEIYNIGGDNRSLLDIARVIATYFNVGVDFIEWPIVDKRIEVPTIKFNFAKLNEIYPYKYHMLGDCVMQTINP</sequence>
<dbReference type="PANTHER" id="PTHR43245:SF13">
    <property type="entry name" value="UDP-D-APIOSE_UDP-D-XYLOSE SYNTHASE 2"/>
    <property type="match status" value="1"/>
</dbReference>
<dbReference type="PANTHER" id="PTHR43245">
    <property type="entry name" value="BIFUNCTIONAL POLYMYXIN RESISTANCE PROTEIN ARNA"/>
    <property type="match status" value="1"/>
</dbReference>
<protein>
    <recommendedName>
        <fullName evidence="1">NAD-dependent epimerase/dehydratase domain-containing protein</fullName>
    </recommendedName>
</protein>
<dbReference type="InterPro" id="IPR050177">
    <property type="entry name" value="Lipid_A_modif_metabolic_enz"/>
</dbReference>
<accession>A0A1B2I9N9</accession>
<keyword evidence="3" id="KW-1185">Reference proteome</keyword>
<dbReference type="AlphaFoldDB" id="A0A1B2I9N9"/>
<dbReference type="InterPro" id="IPR036291">
    <property type="entry name" value="NAD(P)-bd_dom_sf"/>
</dbReference>
<gene>
    <name evidence="2" type="ORF">BED41_13410</name>
</gene>
<dbReference type="STRING" id="1197717.BED41_13410"/>
<dbReference type="CDD" id="cd08946">
    <property type="entry name" value="SDR_e"/>
    <property type="match status" value="1"/>
</dbReference>